<gene>
    <name evidence="2" type="ORF">CYLTODRAFT_493268</name>
</gene>
<sequence>MATEEGGWDDFWPKDKAERRDWREVLPPDERPILGYVPDDFLYPERYEDNLELNSFDPGKRLHTTSDQYISTSKSTPTKLRNADNYNQRVKWKGTHKGALVTPIAIYGDKDLLTGEAGTSNVCHAIAVAISAEEGWTIDLLRGVLPGICWPDVRLNLYHAKETFHSEEGNCYWIIVPIMSPNNVNIIPALLKVLKYNGLRSTKLENRILVTDICPVRLSPKGWWYYAFPIQHRDGPDFSIFNSDTGEQIRPEPGRILYRKNGIIFPSSNDPQFMLHASAQRLYHLEQVLEVKLASDFNPLQKTMLREIRDVSKDWFGKRMRKRVTEWNAAVNGKPEGEKTAAPAPNAPPVRQGPDPANPEQDAPGPSTRNTKRTLAPYVDDIDRLLKKASKSEGQDFSDDEDDAPVAGPSTKQRGKRRARTPSESSGSDASAPESPLPRPKTKKRKPTGP</sequence>
<protein>
    <submittedName>
        <fullName evidence="2">Uncharacterized protein</fullName>
    </submittedName>
</protein>
<feature type="compositionally biased region" description="Basic residues" evidence="1">
    <location>
        <begin position="440"/>
        <end position="450"/>
    </location>
</feature>
<evidence type="ECO:0000256" key="1">
    <source>
        <dbReference type="SAM" id="MobiDB-lite"/>
    </source>
</evidence>
<dbReference type="EMBL" id="KN880646">
    <property type="protein sequence ID" value="KIY64252.1"/>
    <property type="molecule type" value="Genomic_DNA"/>
</dbReference>
<name>A0A0D7B1B0_9AGAR</name>
<evidence type="ECO:0000313" key="3">
    <source>
        <dbReference type="Proteomes" id="UP000054007"/>
    </source>
</evidence>
<dbReference type="AlphaFoldDB" id="A0A0D7B1B0"/>
<feature type="compositionally biased region" description="Basic and acidic residues" evidence="1">
    <location>
        <begin position="381"/>
        <end position="394"/>
    </location>
</feature>
<accession>A0A0D7B1B0</accession>
<organism evidence="2 3">
    <name type="scientific">Cylindrobasidium torrendii FP15055 ss-10</name>
    <dbReference type="NCBI Taxonomy" id="1314674"/>
    <lineage>
        <taxon>Eukaryota</taxon>
        <taxon>Fungi</taxon>
        <taxon>Dikarya</taxon>
        <taxon>Basidiomycota</taxon>
        <taxon>Agaricomycotina</taxon>
        <taxon>Agaricomycetes</taxon>
        <taxon>Agaricomycetidae</taxon>
        <taxon>Agaricales</taxon>
        <taxon>Marasmiineae</taxon>
        <taxon>Physalacriaceae</taxon>
        <taxon>Cylindrobasidium</taxon>
    </lineage>
</organism>
<keyword evidence="3" id="KW-1185">Reference proteome</keyword>
<proteinExistence type="predicted"/>
<dbReference type="Proteomes" id="UP000054007">
    <property type="component" value="Unassembled WGS sequence"/>
</dbReference>
<reference evidence="2 3" key="1">
    <citation type="journal article" date="2015" name="Fungal Genet. Biol.">
        <title>Evolution of novel wood decay mechanisms in Agaricales revealed by the genome sequences of Fistulina hepatica and Cylindrobasidium torrendii.</title>
        <authorList>
            <person name="Floudas D."/>
            <person name="Held B.W."/>
            <person name="Riley R."/>
            <person name="Nagy L.G."/>
            <person name="Koehler G."/>
            <person name="Ransdell A.S."/>
            <person name="Younus H."/>
            <person name="Chow J."/>
            <person name="Chiniquy J."/>
            <person name="Lipzen A."/>
            <person name="Tritt A."/>
            <person name="Sun H."/>
            <person name="Haridas S."/>
            <person name="LaButti K."/>
            <person name="Ohm R.A."/>
            <person name="Kues U."/>
            <person name="Blanchette R.A."/>
            <person name="Grigoriev I.V."/>
            <person name="Minto R.E."/>
            <person name="Hibbett D.S."/>
        </authorList>
    </citation>
    <scope>NUCLEOTIDE SEQUENCE [LARGE SCALE GENOMIC DNA]</scope>
    <source>
        <strain evidence="2 3">FP15055 ss-10</strain>
    </source>
</reference>
<evidence type="ECO:0000313" key="2">
    <source>
        <dbReference type="EMBL" id="KIY64252.1"/>
    </source>
</evidence>
<feature type="region of interest" description="Disordered" evidence="1">
    <location>
        <begin position="329"/>
        <end position="450"/>
    </location>
</feature>